<dbReference type="EMBL" id="QMPY01000020">
    <property type="protein sequence ID" value="RLE08522.1"/>
    <property type="molecule type" value="Genomic_DNA"/>
</dbReference>
<keyword evidence="5" id="KW-0812">Transmembrane</keyword>
<dbReference type="Gene3D" id="1.20.1600.10">
    <property type="entry name" value="Outer membrane efflux proteins (OEP)"/>
    <property type="match status" value="1"/>
</dbReference>
<evidence type="ECO:0000256" key="4">
    <source>
        <dbReference type="ARBA" id="ARBA00022452"/>
    </source>
</evidence>
<evidence type="ECO:0000256" key="6">
    <source>
        <dbReference type="ARBA" id="ARBA00023136"/>
    </source>
</evidence>
<keyword evidence="4" id="KW-1134">Transmembrane beta strand</keyword>
<feature type="coiled-coil region" evidence="8">
    <location>
        <begin position="176"/>
        <end position="234"/>
    </location>
</feature>
<dbReference type="Pfam" id="PF02321">
    <property type="entry name" value="OEP"/>
    <property type="match status" value="2"/>
</dbReference>
<dbReference type="GO" id="GO:0015562">
    <property type="term" value="F:efflux transmembrane transporter activity"/>
    <property type="evidence" value="ECO:0007669"/>
    <property type="project" value="InterPro"/>
</dbReference>
<dbReference type="PANTHER" id="PTHR30026">
    <property type="entry name" value="OUTER MEMBRANE PROTEIN TOLC"/>
    <property type="match status" value="1"/>
</dbReference>
<reference evidence="9 10" key="1">
    <citation type="submission" date="2018-06" db="EMBL/GenBank/DDBJ databases">
        <title>Extensive metabolic versatility and redundancy in microbially diverse, dynamic hydrothermal sediments.</title>
        <authorList>
            <person name="Dombrowski N."/>
            <person name="Teske A."/>
            <person name="Baker B.J."/>
        </authorList>
    </citation>
    <scope>NUCLEOTIDE SEQUENCE [LARGE SCALE GENOMIC DNA]</scope>
    <source>
        <strain evidence="9">B7_G13</strain>
    </source>
</reference>
<keyword evidence="7" id="KW-0998">Cell outer membrane</keyword>
<sequence length="458" mass="52099">MRIALGVIVIIFLLSSSAWSQEKLVKLTLDQSIEQALKGNLDLKIAKVQLQKMKSEIAQKEASFRLKANLEAAPISWAGKVDKFNFHPEASLSANLLTKSGTTYSFNITEEKEGSEGLKTTSLSLILTQKIFPHPRLNSSYLSLEKAGLNLRKSELSLEEEKNCLRLGVIRSFYNILKQKREIEIKKLSLEQAKENLIMIEDKLRKGLANELDLLNAQIKVANAQDALSQSRNQLTKELTEFKGLLGIDPRLEVELIEESEYEFEPLKMEFDQAVEEALENRAEIKQQKLTIQTCQLDLALAKSKFSPSLNIAGGYTSSYGDTLPRTEKEEYKASLIFEIPLLDGGESKAEIQGVQTKLKESELNLEKLKRDITAEVQNCFLDLQEKERQIEILKLSEKRCRRDLSIAQERFSKGSITKDELREKEINFKQAQIELLDTLLDYELARLTFLRSLGRKL</sequence>
<keyword evidence="8" id="KW-0175">Coiled coil</keyword>
<protein>
    <recommendedName>
        <fullName evidence="11">TolC family protein</fullName>
    </recommendedName>
</protein>
<evidence type="ECO:0008006" key="11">
    <source>
        <dbReference type="Google" id="ProtNLM"/>
    </source>
</evidence>
<comment type="similarity">
    <text evidence="2">Belongs to the outer membrane factor (OMF) (TC 1.B.17) family.</text>
</comment>
<proteinExistence type="inferred from homology"/>
<keyword evidence="6" id="KW-0472">Membrane</keyword>
<dbReference type="AlphaFoldDB" id="A0A662D5D8"/>
<dbReference type="InterPro" id="IPR051906">
    <property type="entry name" value="TolC-like"/>
</dbReference>
<comment type="caution">
    <text evidence="9">The sequence shown here is derived from an EMBL/GenBank/DDBJ whole genome shotgun (WGS) entry which is preliminary data.</text>
</comment>
<comment type="subcellular location">
    <subcellularLocation>
        <location evidence="1">Cell outer membrane</location>
    </subcellularLocation>
</comment>
<name>A0A662D5D8_UNCAE</name>
<dbReference type="SUPFAM" id="SSF56954">
    <property type="entry name" value="Outer membrane efflux proteins (OEP)"/>
    <property type="match status" value="1"/>
</dbReference>
<evidence type="ECO:0000313" key="10">
    <source>
        <dbReference type="Proteomes" id="UP000277457"/>
    </source>
</evidence>
<dbReference type="PANTHER" id="PTHR30026:SF20">
    <property type="entry name" value="OUTER MEMBRANE PROTEIN TOLC"/>
    <property type="match status" value="1"/>
</dbReference>
<feature type="coiled-coil region" evidence="8">
    <location>
        <begin position="352"/>
        <end position="404"/>
    </location>
</feature>
<keyword evidence="3" id="KW-0813">Transport</keyword>
<evidence type="ECO:0000313" key="9">
    <source>
        <dbReference type="EMBL" id="RLE08522.1"/>
    </source>
</evidence>
<evidence type="ECO:0000256" key="2">
    <source>
        <dbReference type="ARBA" id="ARBA00007613"/>
    </source>
</evidence>
<organism evidence="9 10">
    <name type="scientific">Aerophobetes bacterium</name>
    <dbReference type="NCBI Taxonomy" id="2030807"/>
    <lineage>
        <taxon>Bacteria</taxon>
        <taxon>Candidatus Aerophobota</taxon>
    </lineage>
</organism>
<evidence type="ECO:0000256" key="3">
    <source>
        <dbReference type="ARBA" id="ARBA00022448"/>
    </source>
</evidence>
<gene>
    <name evidence="9" type="ORF">DRZ78_00925</name>
</gene>
<dbReference type="GO" id="GO:1990281">
    <property type="term" value="C:efflux pump complex"/>
    <property type="evidence" value="ECO:0007669"/>
    <property type="project" value="TreeGrafter"/>
</dbReference>
<dbReference type="InterPro" id="IPR003423">
    <property type="entry name" value="OMP_efflux"/>
</dbReference>
<dbReference type="GO" id="GO:0015288">
    <property type="term" value="F:porin activity"/>
    <property type="evidence" value="ECO:0007669"/>
    <property type="project" value="TreeGrafter"/>
</dbReference>
<evidence type="ECO:0000256" key="1">
    <source>
        <dbReference type="ARBA" id="ARBA00004442"/>
    </source>
</evidence>
<dbReference type="GO" id="GO:0009279">
    <property type="term" value="C:cell outer membrane"/>
    <property type="evidence" value="ECO:0007669"/>
    <property type="project" value="UniProtKB-SubCell"/>
</dbReference>
<accession>A0A662D5D8</accession>
<evidence type="ECO:0000256" key="7">
    <source>
        <dbReference type="ARBA" id="ARBA00023237"/>
    </source>
</evidence>
<evidence type="ECO:0000256" key="5">
    <source>
        <dbReference type="ARBA" id="ARBA00022692"/>
    </source>
</evidence>
<dbReference type="Proteomes" id="UP000277457">
    <property type="component" value="Unassembled WGS sequence"/>
</dbReference>
<evidence type="ECO:0000256" key="8">
    <source>
        <dbReference type="SAM" id="Coils"/>
    </source>
</evidence>